<evidence type="ECO:0000256" key="1">
    <source>
        <dbReference type="SAM" id="SignalP"/>
    </source>
</evidence>
<dbReference type="Proteomes" id="UP001218218">
    <property type="component" value="Unassembled WGS sequence"/>
</dbReference>
<accession>A0AAD6ZK59</accession>
<name>A0AAD6ZK59_9AGAR</name>
<evidence type="ECO:0000313" key="4">
    <source>
        <dbReference type="Proteomes" id="UP001218218"/>
    </source>
</evidence>
<evidence type="ECO:0000313" key="3">
    <source>
        <dbReference type="EMBL" id="KAJ7325754.1"/>
    </source>
</evidence>
<reference evidence="3" key="1">
    <citation type="submission" date="2023-03" db="EMBL/GenBank/DDBJ databases">
        <title>Massive genome expansion in bonnet fungi (Mycena s.s.) driven by repeated elements and novel gene families across ecological guilds.</title>
        <authorList>
            <consortium name="Lawrence Berkeley National Laboratory"/>
            <person name="Harder C.B."/>
            <person name="Miyauchi S."/>
            <person name="Viragh M."/>
            <person name="Kuo A."/>
            <person name="Thoen E."/>
            <person name="Andreopoulos B."/>
            <person name="Lu D."/>
            <person name="Skrede I."/>
            <person name="Drula E."/>
            <person name="Henrissat B."/>
            <person name="Morin E."/>
            <person name="Kohler A."/>
            <person name="Barry K."/>
            <person name="LaButti K."/>
            <person name="Morin E."/>
            <person name="Salamov A."/>
            <person name="Lipzen A."/>
            <person name="Mereny Z."/>
            <person name="Hegedus B."/>
            <person name="Baldrian P."/>
            <person name="Stursova M."/>
            <person name="Weitz H."/>
            <person name="Taylor A."/>
            <person name="Grigoriev I.V."/>
            <person name="Nagy L.G."/>
            <person name="Martin F."/>
            <person name="Kauserud H."/>
        </authorList>
    </citation>
    <scope>NUCLEOTIDE SEQUENCE</scope>
    <source>
        <strain evidence="3">CBHHK002</strain>
    </source>
</reference>
<dbReference type="SUPFAM" id="SSF50370">
    <property type="entry name" value="Ricin B-like lectins"/>
    <property type="match status" value="2"/>
</dbReference>
<feature type="domain" description="Ricin B lectin" evidence="2">
    <location>
        <begin position="168"/>
        <end position="312"/>
    </location>
</feature>
<feature type="domain" description="Ricin B lectin" evidence="2">
    <location>
        <begin position="24"/>
        <end position="164"/>
    </location>
</feature>
<keyword evidence="4" id="KW-1185">Reference proteome</keyword>
<dbReference type="AlphaFoldDB" id="A0AAD6ZK59"/>
<dbReference type="InterPro" id="IPR000772">
    <property type="entry name" value="Ricin_B_lectin"/>
</dbReference>
<dbReference type="SMART" id="SM00458">
    <property type="entry name" value="RICIN"/>
    <property type="match status" value="2"/>
</dbReference>
<dbReference type="PROSITE" id="PS50231">
    <property type="entry name" value="RICIN_B_LECTIN"/>
    <property type="match status" value="3"/>
</dbReference>
<feature type="signal peptide" evidence="1">
    <location>
        <begin position="1"/>
        <end position="18"/>
    </location>
</feature>
<feature type="chain" id="PRO_5042212881" evidence="1">
    <location>
        <begin position="19"/>
        <end position="315"/>
    </location>
</feature>
<evidence type="ECO:0000259" key="2">
    <source>
        <dbReference type="SMART" id="SM00458"/>
    </source>
</evidence>
<dbReference type="EMBL" id="JARIHO010000043">
    <property type="protein sequence ID" value="KAJ7325754.1"/>
    <property type="molecule type" value="Genomic_DNA"/>
</dbReference>
<dbReference type="InterPro" id="IPR035992">
    <property type="entry name" value="Ricin_B-like_lectins"/>
</dbReference>
<comment type="caution">
    <text evidence="3">The sequence shown here is derived from an EMBL/GenBank/DDBJ whole genome shotgun (WGS) entry which is preliminary data.</text>
</comment>
<dbReference type="Pfam" id="PF00652">
    <property type="entry name" value="Ricin_B_lectin"/>
    <property type="match status" value="2"/>
</dbReference>
<sequence length="315" mass="32447">MFLSAVLVSLSLSLAIRAQEPGQTDIFQSALGNDPSLIKCLSAASNTDGAAVVLGDCASANAQWTVPKGAGNAGTLQIFGNKCLDVTNGATTNGNKLQIWTCATANTNQLFVPNGLAANGNGGTVQWSGTNKCLDTTDGILADGTPIQIWDCDSTNRNQQWSPQGVSVPKFFTIAPKSATSLCVAASSAVLNASVVLAPCTSNSGSAAFPLQHWQDPSAVGHLMIPTPTQQLCVAPLGSTAASGTKLVLQVCDAQSNAQRWGHHTGNIVSALTAHDCLDLTDGKAVAGTPLQIWGCGFFGGVDNTNQDWVVSDTF</sequence>
<dbReference type="CDD" id="cd00161">
    <property type="entry name" value="beta-trefoil_Ricin-like"/>
    <property type="match status" value="2"/>
</dbReference>
<protein>
    <submittedName>
        <fullName evidence="3">Ricin B lectin domain-containing protein</fullName>
    </submittedName>
</protein>
<gene>
    <name evidence="3" type="ORF">DFH08DRAFT_941100</name>
</gene>
<organism evidence="3 4">
    <name type="scientific">Mycena albidolilacea</name>
    <dbReference type="NCBI Taxonomy" id="1033008"/>
    <lineage>
        <taxon>Eukaryota</taxon>
        <taxon>Fungi</taxon>
        <taxon>Dikarya</taxon>
        <taxon>Basidiomycota</taxon>
        <taxon>Agaricomycotina</taxon>
        <taxon>Agaricomycetes</taxon>
        <taxon>Agaricomycetidae</taxon>
        <taxon>Agaricales</taxon>
        <taxon>Marasmiineae</taxon>
        <taxon>Mycenaceae</taxon>
        <taxon>Mycena</taxon>
    </lineage>
</organism>
<dbReference type="Gene3D" id="2.80.10.50">
    <property type="match status" value="3"/>
</dbReference>
<keyword evidence="1" id="KW-0732">Signal</keyword>
<proteinExistence type="predicted"/>